<organism evidence="1 2">
    <name type="scientific">Streptomyces olivoverticillatus</name>
    <dbReference type="NCBI Taxonomy" id="66427"/>
    <lineage>
        <taxon>Bacteria</taxon>
        <taxon>Bacillati</taxon>
        <taxon>Actinomycetota</taxon>
        <taxon>Actinomycetes</taxon>
        <taxon>Kitasatosporales</taxon>
        <taxon>Streptomycetaceae</taxon>
        <taxon>Streptomyces</taxon>
    </lineage>
</organism>
<gene>
    <name evidence="1" type="ORF">FHS39_002511</name>
</gene>
<evidence type="ECO:0000313" key="2">
    <source>
        <dbReference type="Proteomes" id="UP000556084"/>
    </source>
</evidence>
<dbReference type="Proteomes" id="UP000556084">
    <property type="component" value="Unassembled WGS sequence"/>
</dbReference>
<protein>
    <submittedName>
        <fullName evidence="1">Uncharacterized protein</fullName>
    </submittedName>
</protein>
<sequence>MRVQVLRCAALPYDATLVIVKRPGRHLYYVDERRFSQREADRLQAALNTDDDPGTDKA</sequence>
<proteinExistence type="predicted"/>
<name>A0A7W7PM61_9ACTN</name>
<comment type="caution">
    <text evidence="1">The sequence shown here is derived from an EMBL/GenBank/DDBJ whole genome shotgun (WGS) entry which is preliminary data.</text>
</comment>
<dbReference type="EMBL" id="JACHJH010000003">
    <property type="protein sequence ID" value="MBB4893480.1"/>
    <property type="molecule type" value="Genomic_DNA"/>
</dbReference>
<dbReference type="RefSeq" id="WP_184349320.1">
    <property type="nucleotide sequence ID" value="NZ_JACHJH010000003.1"/>
</dbReference>
<keyword evidence="2" id="KW-1185">Reference proteome</keyword>
<dbReference type="AlphaFoldDB" id="A0A7W7PM61"/>
<reference evidence="1 2" key="1">
    <citation type="submission" date="2020-08" db="EMBL/GenBank/DDBJ databases">
        <title>Genomic Encyclopedia of Type Strains, Phase III (KMG-III): the genomes of soil and plant-associated and newly described type strains.</title>
        <authorList>
            <person name="Whitman W."/>
        </authorList>
    </citation>
    <scope>NUCLEOTIDE SEQUENCE [LARGE SCALE GENOMIC DNA]</scope>
    <source>
        <strain evidence="1 2">CECT 3266</strain>
    </source>
</reference>
<accession>A0A7W7PM61</accession>
<evidence type="ECO:0000313" key="1">
    <source>
        <dbReference type="EMBL" id="MBB4893480.1"/>
    </source>
</evidence>